<feature type="domain" description="Flagellar assembly protein T N-terminal" evidence="2">
    <location>
        <begin position="34"/>
        <end position="101"/>
    </location>
</feature>
<feature type="chain" id="PRO_5010158739" description="Flagellar assembly protein T N-terminal domain-containing protein" evidence="1">
    <location>
        <begin position="22"/>
        <end position="360"/>
    </location>
</feature>
<sequence>MGKKLAVLTGLLMLPVMTASAAVVTVTGYGGSERSALRQALRQAIEQQVGVMVDSRSYVQNYQLINDRIYTQADGYIKSYEVLSSVKDNGLYTVKVRADVSEQKISAALGTYAQKKAVVGANMQDPRVGVVAMDQQGIRYASLENAVMEGIRMQGYTRIVDVNQLDKSKQKQLLAASYAGDKSMLKTLTSQFPLDYLVTVTVDKAVGSVADYAPMPGFENLKKANVTVSVRMLNVNNGEVIYTGVFTGKSERRGPNAVNEAVAAAAKGIPAAIGKAALNKAANPEQHLQLVVTGSKLGNISAATAYLRELAGVNNVFVRSTSFGNMTVDIDFNGTAHDFATVLEANGWQILALGAEYVKI</sequence>
<proteinExistence type="predicted"/>
<reference evidence="3 4" key="1">
    <citation type="submission" date="2016-10" db="EMBL/GenBank/DDBJ databases">
        <authorList>
            <person name="de Groot N.N."/>
        </authorList>
    </citation>
    <scope>NUCLEOTIDE SEQUENCE [LARGE SCALE GENOMIC DNA]</scope>
    <source>
        <strain evidence="3 4">Z108</strain>
    </source>
</reference>
<name>A0A1I3C4S0_SELRU</name>
<organism evidence="3 4">
    <name type="scientific">Selenomonas ruminantium</name>
    <dbReference type="NCBI Taxonomy" id="971"/>
    <lineage>
        <taxon>Bacteria</taxon>
        <taxon>Bacillati</taxon>
        <taxon>Bacillota</taxon>
        <taxon>Negativicutes</taxon>
        <taxon>Selenomonadales</taxon>
        <taxon>Selenomonadaceae</taxon>
        <taxon>Selenomonas</taxon>
    </lineage>
</organism>
<protein>
    <recommendedName>
        <fullName evidence="2">Flagellar assembly protein T N-terminal domain-containing protein</fullName>
    </recommendedName>
</protein>
<dbReference type="Proteomes" id="UP000183639">
    <property type="component" value="Unassembled WGS sequence"/>
</dbReference>
<evidence type="ECO:0000256" key="1">
    <source>
        <dbReference type="SAM" id="SignalP"/>
    </source>
</evidence>
<dbReference type="InterPro" id="IPR032370">
    <property type="entry name" value="FlgT_N"/>
</dbReference>
<dbReference type="EMBL" id="FOQK01000002">
    <property type="protein sequence ID" value="SFH69326.1"/>
    <property type="molecule type" value="Genomic_DNA"/>
</dbReference>
<dbReference type="RefSeq" id="WP_075441887.1">
    <property type="nucleotide sequence ID" value="NZ_FOQK01000002.1"/>
</dbReference>
<accession>A0A1I3C4S0</accession>
<dbReference type="Pfam" id="PF16548">
    <property type="entry name" value="FlgT_N"/>
    <property type="match status" value="1"/>
</dbReference>
<dbReference type="Gene3D" id="3.40.50.10610">
    <property type="entry name" value="ABC-type transport auxiliary lipoprotein component"/>
    <property type="match status" value="1"/>
</dbReference>
<dbReference type="InterPro" id="IPR038180">
    <property type="entry name" value="FlgT_N_sf"/>
</dbReference>
<evidence type="ECO:0000313" key="3">
    <source>
        <dbReference type="EMBL" id="SFH69326.1"/>
    </source>
</evidence>
<evidence type="ECO:0000313" key="4">
    <source>
        <dbReference type="Proteomes" id="UP000183639"/>
    </source>
</evidence>
<dbReference type="Gene3D" id="3.30.1660.40">
    <property type="entry name" value="FlgT, N-terminal domain"/>
    <property type="match status" value="1"/>
</dbReference>
<gene>
    <name evidence="3" type="ORF">SAMN04487861_102146</name>
</gene>
<dbReference type="OrthoDB" id="1675514at2"/>
<feature type="signal peptide" evidence="1">
    <location>
        <begin position="1"/>
        <end position="21"/>
    </location>
</feature>
<evidence type="ECO:0000259" key="2">
    <source>
        <dbReference type="Pfam" id="PF16548"/>
    </source>
</evidence>
<dbReference type="AlphaFoldDB" id="A0A1I3C4S0"/>
<keyword evidence="1" id="KW-0732">Signal</keyword>